<feature type="transmembrane region" description="Helical" evidence="8">
    <location>
        <begin position="143"/>
        <end position="164"/>
    </location>
</feature>
<proteinExistence type="predicted"/>
<accession>A0ABT3N3R6</accession>
<protein>
    <submittedName>
        <fullName evidence="11">ABC transporter ATP-binding protein/permease</fullName>
    </submittedName>
</protein>
<dbReference type="InterPro" id="IPR036640">
    <property type="entry name" value="ABC1_TM_sf"/>
</dbReference>
<dbReference type="PROSITE" id="PS00211">
    <property type="entry name" value="ABC_TRANSPORTER_1"/>
    <property type="match status" value="1"/>
</dbReference>
<evidence type="ECO:0000256" key="2">
    <source>
        <dbReference type="ARBA" id="ARBA00022448"/>
    </source>
</evidence>
<dbReference type="InterPro" id="IPR011527">
    <property type="entry name" value="ABC1_TM_dom"/>
</dbReference>
<dbReference type="SUPFAM" id="SSF52540">
    <property type="entry name" value="P-loop containing nucleoside triphosphate hydrolases"/>
    <property type="match status" value="1"/>
</dbReference>
<dbReference type="Gene3D" id="1.20.1560.10">
    <property type="entry name" value="ABC transporter type 1, transmembrane domain"/>
    <property type="match status" value="1"/>
</dbReference>
<dbReference type="InterPro" id="IPR003439">
    <property type="entry name" value="ABC_transporter-like_ATP-bd"/>
</dbReference>
<keyword evidence="4" id="KW-0547">Nucleotide-binding</keyword>
<evidence type="ECO:0000259" key="10">
    <source>
        <dbReference type="PROSITE" id="PS50929"/>
    </source>
</evidence>
<dbReference type="InterPro" id="IPR027417">
    <property type="entry name" value="P-loop_NTPase"/>
</dbReference>
<keyword evidence="3 8" id="KW-0812">Transmembrane</keyword>
<evidence type="ECO:0000256" key="6">
    <source>
        <dbReference type="ARBA" id="ARBA00022989"/>
    </source>
</evidence>
<dbReference type="Pfam" id="PF06472">
    <property type="entry name" value="ABC_membrane_2"/>
    <property type="match status" value="1"/>
</dbReference>
<evidence type="ECO:0000256" key="3">
    <source>
        <dbReference type="ARBA" id="ARBA00022692"/>
    </source>
</evidence>
<dbReference type="PANTHER" id="PTHR11384">
    <property type="entry name" value="ATP-BINDING CASSETTE, SUB-FAMILY D MEMBER"/>
    <property type="match status" value="1"/>
</dbReference>
<dbReference type="InterPro" id="IPR017871">
    <property type="entry name" value="ABC_transporter-like_CS"/>
</dbReference>
<dbReference type="PROSITE" id="PS50893">
    <property type="entry name" value="ABC_TRANSPORTER_2"/>
    <property type="match status" value="1"/>
</dbReference>
<keyword evidence="2" id="KW-0813">Transport</keyword>
<feature type="transmembrane region" description="Helical" evidence="8">
    <location>
        <begin position="21"/>
        <end position="42"/>
    </location>
</feature>
<evidence type="ECO:0000259" key="9">
    <source>
        <dbReference type="PROSITE" id="PS50893"/>
    </source>
</evidence>
<reference evidence="11 12" key="1">
    <citation type="submission" date="2022-10" db="EMBL/GenBank/DDBJ databases">
        <title>High-quality genome sequences of two octocoral-associated bacteria, Endozoicomonas euniceicola EF212 and Endozoicomonas gorgoniicola PS125.</title>
        <authorList>
            <person name="Chiou Y.-J."/>
            <person name="Chen Y.-H."/>
        </authorList>
    </citation>
    <scope>NUCLEOTIDE SEQUENCE [LARGE SCALE GENOMIC DNA]</scope>
    <source>
        <strain evidence="11 12">PS125</strain>
    </source>
</reference>
<dbReference type="PANTHER" id="PTHR11384:SF59">
    <property type="entry name" value="LYSOSOMAL COBALAMIN TRANSPORTER ABCD4"/>
    <property type="match status" value="1"/>
</dbReference>
<feature type="transmembrane region" description="Helical" evidence="8">
    <location>
        <begin position="269"/>
        <end position="293"/>
    </location>
</feature>
<dbReference type="RefSeq" id="WP_262565977.1">
    <property type="nucleotide sequence ID" value="NZ_JAPFCC010000001.1"/>
</dbReference>
<sequence length="572" mass="65166">MNQLALFWRLIKPYWWSRQRLPSLALLFVVLATSLSSVWFSVELNQWNGDFYNALQKLDGSQIYPLLKSYIIIIGALILVLVYSDYLQKKLVIQWREWMTKDLCRRWLSKDSHHYRLQLNQEEPDNPDQRIAEDVKLLVETSLTLLLSFLRSVLTLGSFIVILWNLSGNITLPLGGGDLEIPGYMVWVCVLYTLLGTGITHVIGKPLHQLNFQQQKREADFRVALVQRRQHSEAIAGQQGEGRDRDDLNGSFREVALNWYSLMIRDRNLSFFTTGYAQITMMAPIFFALPQFLSGTILLGGLMQIRMAFSKVSGALSWFIYAYRDLAKWSATIERLSRFEDTLDQQVSHRIKPVKSASGAGELILRAQLNTHLNHGKPLLNNVSLLLSPGTLTILHGRSGLGKTSLLRTLSGFDPNFDGKIAHSEKAFWIPQRLYLGGSTLKSIITYPQCGSSFSQHDCEFALKRIGLTHLIDELDESGSWQQRLSSGEQQRVMFGRLLLNRPKLILLDETTSALDTKAAIEMLTLLREELSESAVVLVTHQTQLHEYADTVVNLESNYPNKIREARELQEN</sequence>
<dbReference type="Proteomes" id="UP001209854">
    <property type="component" value="Unassembled WGS sequence"/>
</dbReference>
<gene>
    <name evidence="11" type="ORF">NX722_27365</name>
</gene>
<dbReference type="InterPro" id="IPR050835">
    <property type="entry name" value="ABC_transporter_sub-D"/>
</dbReference>
<evidence type="ECO:0000256" key="7">
    <source>
        <dbReference type="ARBA" id="ARBA00023136"/>
    </source>
</evidence>
<dbReference type="PROSITE" id="PS50929">
    <property type="entry name" value="ABC_TM1F"/>
    <property type="match status" value="1"/>
</dbReference>
<evidence type="ECO:0000313" key="11">
    <source>
        <dbReference type="EMBL" id="MCW7556283.1"/>
    </source>
</evidence>
<evidence type="ECO:0000256" key="8">
    <source>
        <dbReference type="SAM" id="Phobius"/>
    </source>
</evidence>
<feature type="domain" description="ABC transmembrane type-1" evidence="10">
    <location>
        <begin position="24"/>
        <end position="328"/>
    </location>
</feature>
<comment type="caution">
    <text evidence="11">The sequence shown here is derived from an EMBL/GenBank/DDBJ whole genome shotgun (WGS) entry which is preliminary data.</text>
</comment>
<keyword evidence="5 11" id="KW-0067">ATP-binding</keyword>
<name>A0ABT3N3R6_9GAMM</name>
<dbReference type="InterPro" id="IPR003593">
    <property type="entry name" value="AAA+_ATPase"/>
</dbReference>
<keyword evidence="6 8" id="KW-1133">Transmembrane helix</keyword>
<feature type="transmembrane region" description="Helical" evidence="8">
    <location>
        <begin position="62"/>
        <end position="83"/>
    </location>
</feature>
<organism evidence="11 12">
    <name type="scientific">Endozoicomonas gorgoniicola</name>
    <dbReference type="NCBI Taxonomy" id="1234144"/>
    <lineage>
        <taxon>Bacteria</taxon>
        <taxon>Pseudomonadati</taxon>
        <taxon>Pseudomonadota</taxon>
        <taxon>Gammaproteobacteria</taxon>
        <taxon>Oceanospirillales</taxon>
        <taxon>Endozoicomonadaceae</taxon>
        <taxon>Endozoicomonas</taxon>
    </lineage>
</organism>
<comment type="subcellular location">
    <subcellularLocation>
        <location evidence="1">Cell membrane</location>
        <topology evidence="1">Multi-pass membrane protein</topology>
    </subcellularLocation>
</comment>
<dbReference type="Pfam" id="PF00005">
    <property type="entry name" value="ABC_tran"/>
    <property type="match status" value="1"/>
</dbReference>
<dbReference type="Gene3D" id="3.40.50.300">
    <property type="entry name" value="P-loop containing nucleotide triphosphate hydrolases"/>
    <property type="match status" value="1"/>
</dbReference>
<dbReference type="GO" id="GO:0005524">
    <property type="term" value="F:ATP binding"/>
    <property type="evidence" value="ECO:0007669"/>
    <property type="project" value="UniProtKB-KW"/>
</dbReference>
<keyword evidence="7 8" id="KW-0472">Membrane</keyword>
<dbReference type="SUPFAM" id="SSF90123">
    <property type="entry name" value="ABC transporter transmembrane region"/>
    <property type="match status" value="1"/>
</dbReference>
<evidence type="ECO:0000256" key="5">
    <source>
        <dbReference type="ARBA" id="ARBA00022840"/>
    </source>
</evidence>
<evidence type="ECO:0000256" key="1">
    <source>
        <dbReference type="ARBA" id="ARBA00004651"/>
    </source>
</evidence>
<dbReference type="EMBL" id="JAPFCC010000001">
    <property type="protein sequence ID" value="MCW7556283.1"/>
    <property type="molecule type" value="Genomic_DNA"/>
</dbReference>
<evidence type="ECO:0000256" key="4">
    <source>
        <dbReference type="ARBA" id="ARBA00022741"/>
    </source>
</evidence>
<keyword evidence="12" id="KW-1185">Reference proteome</keyword>
<feature type="domain" description="ABC transporter" evidence="9">
    <location>
        <begin position="365"/>
        <end position="572"/>
    </location>
</feature>
<evidence type="ECO:0000313" key="12">
    <source>
        <dbReference type="Proteomes" id="UP001209854"/>
    </source>
</evidence>
<dbReference type="SMART" id="SM00382">
    <property type="entry name" value="AAA"/>
    <property type="match status" value="1"/>
</dbReference>
<feature type="transmembrane region" description="Helical" evidence="8">
    <location>
        <begin position="184"/>
        <end position="204"/>
    </location>
</feature>